<dbReference type="PANTHER" id="PTHR12919">
    <property type="entry name" value="30S RIBOSOMAL PROTEIN S16"/>
    <property type="match status" value="1"/>
</dbReference>
<sequence length="85" mass="9781">MAVRLRMKRMGRKNRPYYRIGAFDAHEERDGKVIENLGTYDPLESNNEKQVTLKKDRVEYWLSVGAKPTESVAVVLKKCGVALKK</sequence>
<evidence type="ECO:0000256" key="3">
    <source>
        <dbReference type="HAMAP-Rule" id="MF_00385"/>
    </source>
</evidence>
<keyword evidence="1 3" id="KW-0689">Ribosomal protein</keyword>
<dbReference type="InterPro" id="IPR000307">
    <property type="entry name" value="Ribosomal_bS16"/>
</dbReference>
<reference evidence="4 5" key="1">
    <citation type="journal article" date="2013" name="BMC Microbiol.">
        <title>Identification of the type II cytochrome c maturation pathway in anammox bacteria by comparative genomics.</title>
        <authorList>
            <person name="Ferousi C."/>
            <person name="Speth D.R."/>
            <person name="Reimann J."/>
            <person name="Op den Camp H.J."/>
            <person name="Allen J.W."/>
            <person name="Keltjens J.T."/>
            <person name="Jetten M.S."/>
        </authorList>
    </citation>
    <scope>NUCLEOTIDE SEQUENCE [LARGE SCALE GENOMIC DNA]</scope>
    <source>
        <strain evidence="4">RU1</strain>
    </source>
</reference>
<evidence type="ECO:0000256" key="1">
    <source>
        <dbReference type="ARBA" id="ARBA00022980"/>
    </source>
</evidence>
<keyword evidence="5" id="KW-1185">Reference proteome</keyword>
<dbReference type="GO" id="GO:0015935">
    <property type="term" value="C:small ribosomal subunit"/>
    <property type="evidence" value="ECO:0007669"/>
    <property type="project" value="TreeGrafter"/>
</dbReference>
<dbReference type="Pfam" id="PF00886">
    <property type="entry name" value="Ribosomal_S16"/>
    <property type="match status" value="1"/>
</dbReference>
<dbReference type="NCBIfam" id="TIGR00002">
    <property type="entry name" value="S16"/>
    <property type="match status" value="1"/>
</dbReference>
<dbReference type="GO" id="GO:0005737">
    <property type="term" value="C:cytoplasm"/>
    <property type="evidence" value="ECO:0007669"/>
    <property type="project" value="UniProtKB-ARBA"/>
</dbReference>
<dbReference type="EMBL" id="LAQJ01000282">
    <property type="protein sequence ID" value="KKO18304.1"/>
    <property type="molecule type" value="Genomic_DNA"/>
</dbReference>
<proteinExistence type="inferred from homology"/>
<organism evidence="4 5">
    <name type="scientific">Candidatus Brocadia fulgida</name>
    <dbReference type="NCBI Taxonomy" id="380242"/>
    <lineage>
        <taxon>Bacteria</taxon>
        <taxon>Pseudomonadati</taxon>
        <taxon>Planctomycetota</taxon>
        <taxon>Candidatus Brocadiia</taxon>
        <taxon>Candidatus Brocadiales</taxon>
        <taxon>Candidatus Brocadiaceae</taxon>
        <taxon>Candidatus Brocadia</taxon>
    </lineage>
</organism>
<keyword evidence="2 3" id="KW-0687">Ribonucleoprotein</keyword>
<dbReference type="GO" id="GO:0003735">
    <property type="term" value="F:structural constituent of ribosome"/>
    <property type="evidence" value="ECO:0007669"/>
    <property type="project" value="InterPro"/>
</dbReference>
<dbReference type="GO" id="GO:0006412">
    <property type="term" value="P:translation"/>
    <property type="evidence" value="ECO:0007669"/>
    <property type="project" value="UniProtKB-UniRule"/>
</dbReference>
<evidence type="ECO:0000313" key="5">
    <source>
        <dbReference type="Proteomes" id="UP000034954"/>
    </source>
</evidence>
<dbReference type="Proteomes" id="UP000034954">
    <property type="component" value="Unassembled WGS sequence"/>
</dbReference>
<dbReference type="InterPro" id="IPR023803">
    <property type="entry name" value="Ribosomal_bS16_dom_sf"/>
</dbReference>
<dbReference type="PATRIC" id="fig|380242.3.peg.3741"/>
<gene>
    <name evidence="3" type="primary">rpsP</name>
    <name evidence="4" type="ORF">BROFUL_03031</name>
</gene>
<dbReference type="SUPFAM" id="SSF54565">
    <property type="entry name" value="Ribosomal protein S16"/>
    <property type="match status" value="1"/>
</dbReference>
<evidence type="ECO:0000313" key="4">
    <source>
        <dbReference type="EMBL" id="KKO18304.1"/>
    </source>
</evidence>
<protein>
    <recommendedName>
        <fullName evidence="3">Small ribosomal subunit protein bS16</fullName>
    </recommendedName>
</protein>
<dbReference type="PANTHER" id="PTHR12919:SF20">
    <property type="entry name" value="SMALL RIBOSOMAL SUBUNIT PROTEIN BS16M"/>
    <property type="match status" value="1"/>
</dbReference>
<evidence type="ECO:0000256" key="2">
    <source>
        <dbReference type="ARBA" id="ARBA00023274"/>
    </source>
</evidence>
<dbReference type="HAMAP" id="MF_00385">
    <property type="entry name" value="Ribosomal_bS16"/>
    <property type="match status" value="1"/>
</dbReference>
<comment type="caution">
    <text evidence="4">The sequence shown here is derived from an EMBL/GenBank/DDBJ whole genome shotgun (WGS) entry which is preliminary data.</text>
</comment>
<comment type="similarity">
    <text evidence="3">Belongs to the bacterial ribosomal protein bS16 family.</text>
</comment>
<accession>A0A0M2UUY6</accession>
<dbReference type="AlphaFoldDB" id="A0A0M2UUY6"/>
<dbReference type="Gene3D" id="3.30.1320.10">
    <property type="match status" value="1"/>
</dbReference>
<name>A0A0M2UUY6_9BACT</name>